<gene>
    <name evidence="11" type="ORF">M9978_05910</name>
</gene>
<evidence type="ECO:0000256" key="3">
    <source>
        <dbReference type="ARBA" id="ARBA00022448"/>
    </source>
</evidence>
<dbReference type="InterPro" id="IPR050388">
    <property type="entry name" value="ABC_Ni/Peptide_Import"/>
</dbReference>
<dbReference type="PANTHER" id="PTHR43297:SF14">
    <property type="entry name" value="ATPASE AAA-TYPE CORE DOMAIN-CONTAINING PROTEIN"/>
    <property type="match status" value="1"/>
</dbReference>
<keyword evidence="8" id="KW-1278">Translocase</keyword>
<comment type="caution">
    <text evidence="11">The sequence shown here is derived from an EMBL/GenBank/DDBJ whole genome shotgun (WGS) entry which is preliminary data.</text>
</comment>
<evidence type="ECO:0000256" key="4">
    <source>
        <dbReference type="ARBA" id="ARBA00022475"/>
    </source>
</evidence>
<dbReference type="GO" id="GO:0015833">
    <property type="term" value="P:peptide transport"/>
    <property type="evidence" value="ECO:0007669"/>
    <property type="project" value="InterPro"/>
</dbReference>
<evidence type="ECO:0000256" key="5">
    <source>
        <dbReference type="ARBA" id="ARBA00022519"/>
    </source>
</evidence>
<dbReference type="GO" id="GO:0016887">
    <property type="term" value="F:ATP hydrolysis activity"/>
    <property type="evidence" value="ECO:0007669"/>
    <property type="project" value="InterPro"/>
</dbReference>
<evidence type="ECO:0000256" key="6">
    <source>
        <dbReference type="ARBA" id="ARBA00022741"/>
    </source>
</evidence>
<dbReference type="Proteomes" id="UP001139451">
    <property type="component" value="Unassembled WGS sequence"/>
</dbReference>
<evidence type="ECO:0000256" key="9">
    <source>
        <dbReference type="ARBA" id="ARBA00023136"/>
    </source>
</evidence>
<accession>A0A9X2HIX3</accession>
<dbReference type="SMART" id="SM00382">
    <property type="entry name" value="AAA"/>
    <property type="match status" value="2"/>
</dbReference>
<dbReference type="InterPro" id="IPR017871">
    <property type="entry name" value="ABC_transporter-like_CS"/>
</dbReference>
<keyword evidence="9" id="KW-0472">Membrane</keyword>
<dbReference type="Pfam" id="PF08352">
    <property type="entry name" value="oligo_HPY"/>
    <property type="match status" value="1"/>
</dbReference>
<keyword evidence="6" id="KW-0547">Nucleotide-binding</keyword>
<keyword evidence="7 11" id="KW-0067">ATP-binding</keyword>
<dbReference type="InterPro" id="IPR003439">
    <property type="entry name" value="ABC_transporter-like_ATP-bd"/>
</dbReference>
<dbReference type="EMBL" id="JAMLDX010000003">
    <property type="protein sequence ID" value="MCP3729959.1"/>
    <property type="molecule type" value="Genomic_DNA"/>
</dbReference>
<evidence type="ECO:0000256" key="2">
    <source>
        <dbReference type="ARBA" id="ARBA00005417"/>
    </source>
</evidence>
<organism evidence="11 12">
    <name type="scientific">Sphingomonas tagetis</name>
    <dbReference type="NCBI Taxonomy" id="2949092"/>
    <lineage>
        <taxon>Bacteria</taxon>
        <taxon>Pseudomonadati</taxon>
        <taxon>Pseudomonadota</taxon>
        <taxon>Alphaproteobacteria</taxon>
        <taxon>Sphingomonadales</taxon>
        <taxon>Sphingomonadaceae</taxon>
        <taxon>Sphingomonas</taxon>
    </lineage>
</organism>
<comment type="similarity">
    <text evidence="2">Belongs to the ABC transporter superfamily.</text>
</comment>
<dbReference type="Pfam" id="PF00005">
    <property type="entry name" value="ABC_tran"/>
    <property type="match status" value="2"/>
</dbReference>
<feature type="domain" description="ABC transporter" evidence="10">
    <location>
        <begin position="7"/>
        <end position="256"/>
    </location>
</feature>
<keyword evidence="5" id="KW-0997">Cell inner membrane</keyword>
<dbReference type="NCBIfam" id="NF007739">
    <property type="entry name" value="PRK10419.1"/>
    <property type="match status" value="2"/>
</dbReference>
<dbReference type="GO" id="GO:0005886">
    <property type="term" value="C:plasma membrane"/>
    <property type="evidence" value="ECO:0007669"/>
    <property type="project" value="UniProtKB-SubCell"/>
</dbReference>
<dbReference type="NCBIfam" id="NF008453">
    <property type="entry name" value="PRK11308.1"/>
    <property type="match status" value="2"/>
</dbReference>
<protein>
    <submittedName>
        <fullName evidence="11">ABC transporter ATP-binding protein</fullName>
    </submittedName>
</protein>
<keyword evidence="12" id="KW-1185">Reference proteome</keyword>
<comment type="subcellular location">
    <subcellularLocation>
        <location evidence="1">Cell inner membrane</location>
        <topology evidence="1">Peripheral membrane protein</topology>
    </subcellularLocation>
</comment>
<evidence type="ECO:0000256" key="7">
    <source>
        <dbReference type="ARBA" id="ARBA00022840"/>
    </source>
</evidence>
<dbReference type="PROSITE" id="PS00211">
    <property type="entry name" value="ABC_TRANSPORTER_1"/>
    <property type="match status" value="2"/>
</dbReference>
<dbReference type="PROSITE" id="PS50893">
    <property type="entry name" value="ABC_TRANSPORTER_2"/>
    <property type="match status" value="2"/>
</dbReference>
<dbReference type="SUPFAM" id="SSF52540">
    <property type="entry name" value="P-loop containing nucleoside triphosphate hydrolases"/>
    <property type="match status" value="2"/>
</dbReference>
<evidence type="ECO:0000256" key="1">
    <source>
        <dbReference type="ARBA" id="ARBA00004417"/>
    </source>
</evidence>
<keyword evidence="3" id="KW-0813">Transport</keyword>
<dbReference type="Gene3D" id="3.40.50.300">
    <property type="entry name" value="P-loop containing nucleotide triphosphate hydrolases"/>
    <property type="match status" value="2"/>
</dbReference>
<dbReference type="InterPro" id="IPR013563">
    <property type="entry name" value="Oligopep_ABC_C"/>
</dbReference>
<name>A0A9X2HIX3_9SPHN</name>
<sequence>MSEAFLLEVDGLRIETEGPEPRALLEGLSFTLRPGERLGIVGESGSGKTMATRAIPRLLSPGVRIVAGRIRFDGRDLTTASEEELRAVRGAGIGLVFQEPMTSLNPALKIGRQLAEGLALHRRLGDAEMRERIVAMLRRVRIKDPEAALDRYPHEFSGGMRQRIMLASVLLLAPKLVIADEPTTALDTLSQREVLELMVELTAEFGTGLLLITHDLGLVAQYTDRALVLEKGVLVEEGDTRQVLSAPKHPYTAKLVGSMPKRVEDRQPVADTSPVLEIDGAVVEYAGKSGLLRSAAPVRVIDGVELTVRPGEIVALVGGSGSGKTTLGRASLGLKPLAGGEIRFRGVPLGQMSRGQRADFRRAAQLVFQDPFSSLDPRMRIGEIVGATLRHVPGIDRAERRRRVAASLADVGLTGFGDRLPHQMSGGQRQRVAIARAIVGDPDLIVADEPVSALDLTIQLQVLSLMQRLQAERGFACLFITHDLAVVEQIADRVVVLDQGRIVEEGATEAVFADPRSGYTRELLAATPGLALRALAEA</sequence>
<dbReference type="CDD" id="cd03257">
    <property type="entry name" value="ABC_NikE_OppD_transporters"/>
    <property type="match status" value="2"/>
</dbReference>
<proteinExistence type="inferred from homology"/>
<keyword evidence="4" id="KW-1003">Cell membrane</keyword>
<feature type="domain" description="ABC transporter" evidence="10">
    <location>
        <begin position="286"/>
        <end position="524"/>
    </location>
</feature>
<evidence type="ECO:0000313" key="12">
    <source>
        <dbReference type="Proteomes" id="UP001139451"/>
    </source>
</evidence>
<reference evidence="11" key="1">
    <citation type="submission" date="2022-05" db="EMBL/GenBank/DDBJ databases">
        <title>Sphingomonas sp. strain MG17 Genome sequencing and assembly.</title>
        <authorList>
            <person name="Kim I."/>
        </authorList>
    </citation>
    <scope>NUCLEOTIDE SEQUENCE</scope>
    <source>
        <strain evidence="11">MG17</strain>
    </source>
</reference>
<dbReference type="PANTHER" id="PTHR43297">
    <property type="entry name" value="OLIGOPEPTIDE TRANSPORT ATP-BINDING PROTEIN APPD"/>
    <property type="match status" value="1"/>
</dbReference>
<evidence type="ECO:0000259" key="10">
    <source>
        <dbReference type="PROSITE" id="PS50893"/>
    </source>
</evidence>
<dbReference type="GO" id="GO:0005524">
    <property type="term" value="F:ATP binding"/>
    <property type="evidence" value="ECO:0007669"/>
    <property type="project" value="UniProtKB-KW"/>
</dbReference>
<dbReference type="AlphaFoldDB" id="A0A9X2HIX3"/>
<dbReference type="InterPro" id="IPR003593">
    <property type="entry name" value="AAA+_ATPase"/>
</dbReference>
<dbReference type="InterPro" id="IPR027417">
    <property type="entry name" value="P-loop_NTPase"/>
</dbReference>
<evidence type="ECO:0000313" key="11">
    <source>
        <dbReference type="EMBL" id="MCP3729959.1"/>
    </source>
</evidence>
<evidence type="ECO:0000256" key="8">
    <source>
        <dbReference type="ARBA" id="ARBA00022967"/>
    </source>
</evidence>
<dbReference type="RefSeq" id="WP_254292073.1">
    <property type="nucleotide sequence ID" value="NZ_JAMLDX010000003.1"/>
</dbReference>